<keyword evidence="4" id="KW-1185">Reference proteome</keyword>
<feature type="transmembrane region" description="Helical" evidence="1">
    <location>
        <begin position="176"/>
        <end position="203"/>
    </location>
</feature>
<dbReference type="Pfam" id="PF25231">
    <property type="entry name" value="DUF7847"/>
    <property type="match status" value="1"/>
</dbReference>
<dbReference type="InterPro" id="IPR057169">
    <property type="entry name" value="DUF7847"/>
</dbReference>
<dbReference type="OrthoDB" id="137243at2157"/>
<accession>W9DR93</accession>
<dbReference type="AlphaFoldDB" id="W9DR93"/>
<evidence type="ECO:0000313" key="3">
    <source>
        <dbReference type="EMBL" id="ETA69244.1"/>
    </source>
</evidence>
<feature type="transmembrane region" description="Helical" evidence="1">
    <location>
        <begin position="264"/>
        <end position="284"/>
    </location>
</feature>
<keyword evidence="1" id="KW-0812">Transmembrane</keyword>
<keyword evidence="1" id="KW-0472">Membrane</keyword>
<name>W9DR93_METTI</name>
<dbReference type="EMBL" id="AZAJ01000001">
    <property type="protein sequence ID" value="ETA69244.1"/>
    <property type="molecule type" value="Genomic_DNA"/>
</dbReference>
<feature type="transmembrane region" description="Helical" evidence="1">
    <location>
        <begin position="79"/>
        <end position="108"/>
    </location>
</feature>
<evidence type="ECO:0000259" key="2">
    <source>
        <dbReference type="Pfam" id="PF25231"/>
    </source>
</evidence>
<evidence type="ECO:0000313" key="4">
    <source>
        <dbReference type="Proteomes" id="UP000019483"/>
    </source>
</evidence>
<proteinExistence type="predicted"/>
<comment type="caution">
    <text evidence="3">The sequence shown here is derived from an EMBL/GenBank/DDBJ whole genome shotgun (WGS) entry which is preliminary data.</text>
</comment>
<keyword evidence="1" id="KW-1133">Transmembrane helix</keyword>
<feature type="transmembrane region" description="Helical" evidence="1">
    <location>
        <begin position="129"/>
        <end position="156"/>
    </location>
</feature>
<gene>
    <name evidence="3" type="ORF">MettiDRAFT_2739</name>
</gene>
<dbReference type="Proteomes" id="UP000019483">
    <property type="component" value="Unassembled WGS sequence"/>
</dbReference>
<protein>
    <recommendedName>
        <fullName evidence="2">DUF7847 domain-containing protein</fullName>
    </recommendedName>
</protein>
<dbReference type="RefSeq" id="WP_023846376.1">
    <property type="nucleotide sequence ID" value="NZ_AZAJ01000001.1"/>
</dbReference>
<reference evidence="3 4" key="1">
    <citation type="submission" date="2013-08" db="EMBL/GenBank/DDBJ databases">
        <authorList>
            <consortium name="DOE Joint Genome Institute"/>
            <person name="Eisen J."/>
            <person name="Huntemann M."/>
            <person name="Han J."/>
            <person name="Chen A."/>
            <person name="Kyrpides N."/>
            <person name="Mavromatis K."/>
            <person name="Markowitz V."/>
            <person name="Palaniappan K."/>
            <person name="Ivanova N."/>
            <person name="Schaumberg A."/>
            <person name="Pati A."/>
            <person name="Liolios K."/>
            <person name="Nordberg H.P."/>
            <person name="Cantor M.N."/>
            <person name="Hua S.X."/>
            <person name="Woyke T."/>
        </authorList>
    </citation>
    <scope>NUCLEOTIDE SEQUENCE [LARGE SCALE GENOMIC DNA]</scope>
    <source>
        <strain evidence="3 4">DSM 2278</strain>
    </source>
</reference>
<feature type="domain" description="DUF7847" evidence="2">
    <location>
        <begin position="83"/>
        <end position="275"/>
    </location>
</feature>
<feature type="transmembrane region" description="Helical" evidence="1">
    <location>
        <begin position="26"/>
        <end position="50"/>
    </location>
</feature>
<evidence type="ECO:0000256" key="1">
    <source>
        <dbReference type="SAM" id="Phobius"/>
    </source>
</evidence>
<feature type="transmembrane region" description="Helical" evidence="1">
    <location>
        <begin position="229"/>
        <end position="252"/>
    </location>
</feature>
<organism evidence="3 4">
    <name type="scientific">Methanolobus tindarius DSM 2278</name>
    <dbReference type="NCBI Taxonomy" id="1090322"/>
    <lineage>
        <taxon>Archaea</taxon>
        <taxon>Methanobacteriati</taxon>
        <taxon>Methanobacteriota</taxon>
        <taxon>Stenosarchaea group</taxon>
        <taxon>Methanomicrobia</taxon>
        <taxon>Methanosarcinales</taxon>
        <taxon>Methanosarcinaceae</taxon>
        <taxon>Methanolobus</taxon>
    </lineage>
</organism>
<sequence length="301" mass="33734">MVEDIGTLVRKGFGTWTGNLNLCVPFILKIVTSILFFMFSVGLFTILFIVPAMSDTVDPANMTQDEMLDLMYSVFYEHMLFIVIFSIVLFLIYLVIDAFIMAGAIGMAKEALEKGHTSVNTMITTGKRNYINLFFVNILILLLIFAGVIFLVPGILSIDDISILLSNPDMAVASVSLLALGIIIWAFYIIIISLLLFAVNYVLVADELDPITAIETGVSFVLSNKMASVGLWLIIMGISFVLGFIGQVTSYVEILAQLWSLFDLLLSTVVIQPLITVWITRFYLDRTERKLYSFEDYLLYD</sequence>